<feature type="domain" description="BACK" evidence="1">
    <location>
        <begin position="51"/>
        <end position="95"/>
    </location>
</feature>
<evidence type="ECO:0000313" key="2">
    <source>
        <dbReference type="EMBL" id="KFM75151.1"/>
    </source>
</evidence>
<dbReference type="PANTHER" id="PTHR24413">
    <property type="entry name" value="SPECKLE-TYPE POZ PROTEIN"/>
    <property type="match status" value="1"/>
</dbReference>
<feature type="non-terminal residue" evidence="2">
    <location>
        <position position="113"/>
    </location>
</feature>
<accession>A0A087UCR2</accession>
<reference evidence="2 3" key="1">
    <citation type="submission" date="2013-11" db="EMBL/GenBank/DDBJ databases">
        <title>Genome sequencing of Stegodyphus mimosarum.</title>
        <authorList>
            <person name="Bechsgaard J."/>
        </authorList>
    </citation>
    <scope>NUCLEOTIDE SEQUENCE [LARGE SCALE GENOMIC DNA]</scope>
</reference>
<organism evidence="2 3">
    <name type="scientific">Stegodyphus mimosarum</name>
    <name type="common">African social velvet spider</name>
    <dbReference type="NCBI Taxonomy" id="407821"/>
    <lineage>
        <taxon>Eukaryota</taxon>
        <taxon>Metazoa</taxon>
        <taxon>Ecdysozoa</taxon>
        <taxon>Arthropoda</taxon>
        <taxon>Chelicerata</taxon>
        <taxon>Arachnida</taxon>
        <taxon>Araneae</taxon>
        <taxon>Araneomorphae</taxon>
        <taxon>Entelegynae</taxon>
        <taxon>Eresoidea</taxon>
        <taxon>Eresidae</taxon>
        <taxon>Stegodyphus</taxon>
    </lineage>
</organism>
<dbReference type="AlphaFoldDB" id="A0A087UCR2"/>
<proteinExistence type="predicted"/>
<dbReference type="Proteomes" id="UP000054359">
    <property type="component" value="Unassembled WGS sequence"/>
</dbReference>
<dbReference type="OrthoDB" id="6434910at2759"/>
<dbReference type="Gene3D" id="1.25.40.420">
    <property type="match status" value="1"/>
</dbReference>
<dbReference type="InterPro" id="IPR011705">
    <property type="entry name" value="BACK"/>
</dbReference>
<evidence type="ECO:0000313" key="3">
    <source>
        <dbReference type="Proteomes" id="UP000054359"/>
    </source>
</evidence>
<protein>
    <submittedName>
        <fullName evidence="2">TD and POZ domain-containing protein 1</fullName>
    </submittedName>
</protein>
<dbReference type="Pfam" id="PF07707">
    <property type="entry name" value="BACK"/>
    <property type="match status" value="1"/>
</dbReference>
<dbReference type="OMA" id="FDSTHAM"/>
<name>A0A087UCR2_STEMI</name>
<gene>
    <name evidence="2" type="ORF">X975_02190</name>
</gene>
<dbReference type="EMBL" id="KK119235">
    <property type="protein sequence ID" value="KFM75151.1"/>
    <property type="molecule type" value="Genomic_DNA"/>
</dbReference>
<dbReference type="InterPro" id="IPR011333">
    <property type="entry name" value="SKP1/BTB/POZ_sf"/>
</dbReference>
<evidence type="ECO:0000259" key="1">
    <source>
        <dbReference type="Pfam" id="PF07707"/>
    </source>
</evidence>
<dbReference type="Gene3D" id="3.30.710.10">
    <property type="entry name" value="Potassium Channel Kv1.1, Chain A"/>
    <property type="match status" value="1"/>
</dbReference>
<keyword evidence="3" id="KW-1185">Reference proteome</keyword>
<sequence length="113" mass="13153">MLLFLYSEYAVIFDSTHAMKLYSVADKYDIPALKKKCSYQLKRCLRVKIICDVLQLADTHSDEDLFDSVFEYISAQAKEVFSSMEWKEFAENNTCAKLLQAFINHDKCAKQFT</sequence>